<feature type="compositionally biased region" description="Basic and acidic residues" evidence="1">
    <location>
        <begin position="1"/>
        <end position="20"/>
    </location>
</feature>
<evidence type="ECO:0000313" key="2">
    <source>
        <dbReference type="EMBL" id="CAI5437779.1"/>
    </source>
</evidence>
<accession>A0A9P1MS80</accession>
<dbReference type="EMBL" id="CANHGI010000001">
    <property type="protein sequence ID" value="CAI5437779.1"/>
    <property type="molecule type" value="Genomic_DNA"/>
</dbReference>
<feature type="compositionally biased region" description="Low complexity" evidence="1">
    <location>
        <begin position="74"/>
        <end position="84"/>
    </location>
</feature>
<dbReference type="Proteomes" id="UP001152747">
    <property type="component" value="Unassembled WGS sequence"/>
</dbReference>
<feature type="region of interest" description="Disordered" evidence="1">
    <location>
        <begin position="1"/>
        <end position="30"/>
    </location>
</feature>
<keyword evidence="3" id="KW-1185">Reference proteome</keyword>
<gene>
    <name evidence="2" type="ORF">CAMP_LOCUS416</name>
</gene>
<evidence type="ECO:0000313" key="3">
    <source>
        <dbReference type="Proteomes" id="UP001152747"/>
    </source>
</evidence>
<dbReference type="OrthoDB" id="5863799at2759"/>
<sequence length="163" mass="18550">MKIDETTTTKDSSMDRKQSNDSELAEDSLQPLMVRRKSGMIQKKFPSLQISHYPVLLLSKNGIHENQSSVTWKTSQQSDSTDSSEQLMPTPPIRKFSGNLKQSPIPPIKKKSLDFRGGSEEQRPKFVRNFTATTLSPTTEKPPSILAKVRSRHCKKMYPIRLF</sequence>
<feature type="compositionally biased region" description="Basic and acidic residues" evidence="1">
    <location>
        <begin position="111"/>
        <end position="124"/>
    </location>
</feature>
<proteinExistence type="predicted"/>
<dbReference type="AlphaFoldDB" id="A0A9P1MS80"/>
<protein>
    <submittedName>
        <fullName evidence="2">Uncharacterized protein</fullName>
    </submittedName>
</protein>
<feature type="region of interest" description="Disordered" evidence="1">
    <location>
        <begin position="68"/>
        <end position="124"/>
    </location>
</feature>
<comment type="caution">
    <text evidence="2">The sequence shown here is derived from an EMBL/GenBank/DDBJ whole genome shotgun (WGS) entry which is preliminary data.</text>
</comment>
<organism evidence="2 3">
    <name type="scientific">Caenorhabditis angaria</name>
    <dbReference type="NCBI Taxonomy" id="860376"/>
    <lineage>
        <taxon>Eukaryota</taxon>
        <taxon>Metazoa</taxon>
        <taxon>Ecdysozoa</taxon>
        <taxon>Nematoda</taxon>
        <taxon>Chromadorea</taxon>
        <taxon>Rhabditida</taxon>
        <taxon>Rhabditina</taxon>
        <taxon>Rhabditomorpha</taxon>
        <taxon>Rhabditoidea</taxon>
        <taxon>Rhabditidae</taxon>
        <taxon>Peloderinae</taxon>
        <taxon>Caenorhabditis</taxon>
    </lineage>
</organism>
<evidence type="ECO:0000256" key="1">
    <source>
        <dbReference type="SAM" id="MobiDB-lite"/>
    </source>
</evidence>
<reference evidence="2" key="1">
    <citation type="submission" date="2022-11" db="EMBL/GenBank/DDBJ databases">
        <authorList>
            <person name="Kikuchi T."/>
        </authorList>
    </citation>
    <scope>NUCLEOTIDE SEQUENCE</scope>
    <source>
        <strain evidence="2">PS1010</strain>
    </source>
</reference>
<name>A0A9P1MS80_9PELO</name>